<dbReference type="Gene3D" id="1.10.8.870">
    <property type="entry name" value="Alpha-glycerophosphate oxidase, cap domain"/>
    <property type="match status" value="1"/>
</dbReference>
<evidence type="ECO:0000313" key="9">
    <source>
        <dbReference type="Proteomes" id="UP000503336"/>
    </source>
</evidence>
<dbReference type="InterPro" id="IPR038299">
    <property type="entry name" value="DAO_C_sf"/>
</dbReference>
<dbReference type="NCBIfam" id="NF009906">
    <property type="entry name" value="PRK13369.1"/>
    <property type="match status" value="1"/>
</dbReference>
<dbReference type="PANTHER" id="PTHR11985:SF15">
    <property type="entry name" value="GLYCEROL-3-PHOSPHATE DEHYDROGENASE, MITOCHONDRIAL"/>
    <property type="match status" value="1"/>
</dbReference>
<name>A0A7L5BVX5_9RHOB</name>
<dbReference type="PANTHER" id="PTHR11985">
    <property type="entry name" value="GLYCEROL-3-PHOSPHATE DEHYDROGENASE"/>
    <property type="match status" value="1"/>
</dbReference>
<evidence type="ECO:0000313" key="8">
    <source>
        <dbReference type="EMBL" id="QIE54978.1"/>
    </source>
</evidence>
<dbReference type="SUPFAM" id="SSF54373">
    <property type="entry name" value="FAD-linked reductases, C-terminal domain"/>
    <property type="match status" value="1"/>
</dbReference>
<evidence type="ECO:0000256" key="4">
    <source>
        <dbReference type="ARBA" id="ARBA00022827"/>
    </source>
</evidence>
<dbReference type="PRINTS" id="PR01001">
    <property type="entry name" value="FADG3PDH"/>
</dbReference>
<keyword evidence="9" id="KW-1185">Reference proteome</keyword>
<dbReference type="InterPro" id="IPR000447">
    <property type="entry name" value="G3P_DH_FAD-dep"/>
</dbReference>
<accession>A0A7L5BVX5</accession>
<dbReference type="GO" id="GO:0046168">
    <property type="term" value="P:glycerol-3-phosphate catabolic process"/>
    <property type="evidence" value="ECO:0007669"/>
    <property type="project" value="TreeGrafter"/>
</dbReference>
<dbReference type="EMBL" id="CP049056">
    <property type="protein sequence ID" value="QIE54978.1"/>
    <property type="molecule type" value="Genomic_DNA"/>
</dbReference>
<evidence type="ECO:0000256" key="1">
    <source>
        <dbReference type="ARBA" id="ARBA00001974"/>
    </source>
</evidence>
<evidence type="ECO:0000256" key="5">
    <source>
        <dbReference type="ARBA" id="ARBA00023002"/>
    </source>
</evidence>
<dbReference type="NCBIfam" id="NF008899">
    <property type="entry name" value="PRK12266.1"/>
    <property type="match status" value="1"/>
</dbReference>
<keyword evidence="3" id="KW-0285">Flavoprotein</keyword>
<dbReference type="InterPro" id="IPR031656">
    <property type="entry name" value="DAO_C"/>
</dbReference>
<comment type="similarity">
    <text evidence="2">Belongs to the FAD-dependent glycerol-3-phosphate dehydrogenase family.</text>
</comment>
<evidence type="ECO:0000256" key="2">
    <source>
        <dbReference type="ARBA" id="ARBA00007330"/>
    </source>
</evidence>
<dbReference type="EC" id="1.1.5.3" evidence="8"/>
<comment type="cofactor">
    <cofactor evidence="1">
        <name>FAD</name>
        <dbReference type="ChEBI" id="CHEBI:57692"/>
    </cofactor>
</comment>
<evidence type="ECO:0000259" key="6">
    <source>
        <dbReference type="Pfam" id="PF01266"/>
    </source>
</evidence>
<dbReference type="Proteomes" id="UP000503336">
    <property type="component" value="Chromosome"/>
</dbReference>
<reference evidence="8 9" key="1">
    <citation type="submission" date="2020-02" db="EMBL/GenBank/DDBJ databases">
        <title>complete genome sequence of Rhodobacteraceae bacterium.</title>
        <authorList>
            <person name="Park J."/>
            <person name="Kim Y.-S."/>
            <person name="Kim K.-H."/>
        </authorList>
    </citation>
    <scope>NUCLEOTIDE SEQUENCE [LARGE SCALE GENOMIC DNA]</scope>
    <source>
        <strain evidence="8 9">RR4-56</strain>
    </source>
</reference>
<dbReference type="KEGG" id="hdh:G5B40_05630"/>
<dbReference type="Gene3D" id="6.10.250.1890">
    <property type="match status" value="1"/>
</dbReference>
<dbReference type="RefSeq" id="WP_165096104.1">
    <property type="nucleotide sequence ID" value="NZ_CP049056.1"/>
</dbReference>
<dbReference type="Gene3D" id="3.30.9.10">
    <property type="entry name" value="D-Amino Acid Oxidase, subunit A, domain 2"/>
    <property type="match status" value="1"/>
</dbReference>
<keyword evidence="4" id="KW-0274">FAD</keyword>
<proteinExistence type="inferred from homology"/>
<dbReference type="InterPro" id="IPR006076">
    <property type="entry name" value="FAD-dep_OxRdtase"/>
</dbReference>
<evidence type="ECO:0000259" key="7">
    <source>
        <dbReference type="Pfam" id="PF16901"/>
    </source>
</evidence>
<sequence length="513" mass="57604">MTAPETMADILVIGGGINGSAIARDASGRGLSVVLCDRMDLGEGTSSKSSKLIHGGLRYLEYFEFRLVREALGEREILMKTAPHVVWPQEFILPHTRALRPAWMVRLGLFLYDHLCRKRTLPSCHSVDLRNETVGKPLKDSFRLGYSYWDCRSDDARIVALNAVDAKTRGAEVLTRTSFVEARDLGGVWEAQLRDELTGEDRTVRAKVIVNAAGPWANGVLGGLLQRKAKESVRNVKGSHIVLPKLYEGDHAYFLQNDDKRILFVIPYEHDYTMIGNTDVSYDEDPPQPVEISPEEVKYMCDACTKYFRKPVEPKDVVWSWSGLRPLYDDGQDDISAITRDYEMHIYSGPNGGNVLSIFGGKITTGRQLAESAMKRLAEVLPNVGPSWTHAQHLPGGNFPQGSYETLVGMLRARYPDFPERLLEGYARRYGTRAWSILEGVRTLEDLGEDFGGLLFEAEVQFLVREEFAVRPDDILWRRTKLGLTVPEEGVARLGEWLTQRAPAARGDTRMIA</sequence>
<protein>
    <submittedName>
        <fullName evidence="8">Glycerol-3-phosphate dehydrogenase</fullName>
        <ecNumber evidence="8">1.1.5.3</ecNumber>
    </submittedName>
</protein>
<dbReference type="Gene3D" id="3.50.50.60">
    <property type="entry name" value="FAD/NAD(P)-binding domain"/>
    <property type="match status" value="1"/>
</dbReference>
<feature type="domain" description="Alpha-glycerophosphate oxidase C-terminal" evidence="7">
    <location>
        <begin position="388"/>
        <end position="492"/>
    </location>
</feature>
<feature type="domain" description="FAD dependent oxidoreductase" evidence="6">
    <location>
        <begin position="9"/>
        <end position="365"/>
    </location>
</feature>
<keyword evidence="5 8" id="KW-0560">Oxidoreductase</keyword>
<dbReference type="Pfam" id="PF16901">
    <property type="entry name" value="DAO_C"/>
    <property type="match status" value="1"/>
</dbReference>
<dbReference type="Pfam" id="PF01266">
    <property type="entry name" value="DAO"/>
    <property type="match status" value="1"/>
</dbReference>
<dbReference type="AlphaFoldDB" id="A0A7L5BVX5"/>
<gene>
    <name evidence="8" type="primary">glpD</name>
    <name evidence="8" type="ORF">G5B40_05630</name>
</gene>
<dbReference type="InterPro" id="IPR036188">
    <property type="entry name" value="FAD/NAD-bd_sf"/>
</dbReference>
<dbReference type="SUPFAM" id="SSF51905">
    <property type="entry name" value="FAD/NAD(P)-binding domain"/>
    <property type="match status" value="1"/>
</dbReference>
<organism evidence="8 9">
    <name type="scientific">Pikeienuella piscinae</name>
    <dbReference type="NCBI Taxonomy" id="2748098"/>
    <lineage>
        <taxon>Bacteria</taxon>
        <taxon>Pseudomonadati</taxon>
        <taxon>Pseudomonadota</taxon>
        <taxon>Alphaproteobacteria</taxon>
        <taxon>Rhodobacterales</taxon>
        <taxon>Paracoccaceae</taxon>
        <taxon>Pikeienuella</taxon>
    </lineage>
</organism>
<evidence type="ECO:0000256" key="3">
    <source>
        <dbReference type="ARBA" id="ARBA00022630"/>
    </source>
</evidence>
<dbReference type="GO" id="GO:0004368">
    <property type="term" value="F:glycerol-3-phosphate dehydrogenase (quinone) activity"/>
    <property type="evidence" value="ECO:0007669"/>
    <property type="project" value="UniProtKB-EC"/>
</dbReference>